<protein>
    <submittedName>
        <fullName evidence="1">Uncharacterized protein</fullName>
    </submittedName>
</protein>
<dbReference type="AlphaFoldDB" id="A0AAI7ZI67"/>
<sequence>MLWPSRAFEAQVKSCGGASMFERLELNHANRACELIGQALGQEHSFLQRLVRAMRRCEHEIRCRAISHAQVVNEILDAVGIDADHTDIVDAVSDPVGNQSCQPWPLAVQ</sequence>
<name>A0AAI7ZI67_XANAC</name>
<dbReference type="KEGG" id="xac:XAC3716"/>
<dbReference type="EMBL" id="AE008923">
    <property type="protein sequence ID" value="AAM38559.1"/>
    <property type="molecule type" value="Genomic_DNA"/>
</dbReference>
<evidence type="ECO:0000313" key="1">
    <source>
        <dbReference type="EMBL" id="AAM38559.1"/>
    </source>
</evidence>
<reference evidence="1 2" key="1">
    <citation type="journal article" date="2002" name="Nature">
        <title>Comparison of the genomes of two Xanthomonas pathogens with differing host specificities.</title>
        <authorList>
            <person name="da Silva A.C."/>
            <person name="Ferro J.A."/>
            <person name="Reinach F.C."/>
            <person name="Farah C.S."/>
            <person name="Furlan L.R."/>
            <person name="Quaggio R.B."/>
            <person name="Monteiro-Vitorello C.B."/>
            <person name="Van Sluys M.A."/>
            <person name="Almeida N.F."/>
            <person name="Alves L.M."/>
            <person name="do Amaral A.M."/>
            <person name="Bertolini M.C."/>
            <person name="Camargo L.E."/>
            <person name="Camarotte G."/>
            <person name="Cannavan F."/>
            <person name="Cardozo J."/>
            <person name="Chambergo F."/>
            <person name="Ciapina L.P."/>
            <person name="Cicarelli R.M."/>
            <person name="Coutinho L.L."/>
            <person name="Cursino-Santos J.R."/>
            <person name="El-Dorry H."/>
            <person name="Faria J.B."/>
            <person name="Ferreira A.J."/>
            <person name="Ferreira R.C."/>
            <person name="Ferro M.I."/>
            <person name="Formighieri E.F."/>
            <person name="Franco M.C."/>
            <person name="Greggio C.C."/>
            <person name="Gruber A."/>
            <person name="Katsuyama A.M."/>
            <person name="Kishi L.T."/>
            <person name="Leite R.P."/>
            <person name="Lemos E.G."/>
            <person name="Lemos M.V."/>
            <person name="Locali E.C."/>
            <person name="Machado M.A."/>
            <person name="Madeira A.M."/>
            <person name="Martinez-Rossi N.M."/>
            <person name="Martins E.C."/>
            <person name="Meidanis J."/>
            <person name="Menck C.F."/>
            <person name="Miyaki C.Y."/>
            <person name="Moon D.H."/>
            <person name="Moreira L.M."/>
            <person name="Novo M.T."/>
            <person name="Okura V.K."/>
            <person name="Oliveira M.C."/>
            <person name="Oliveira V.R."/>
            <person name="Pereira H.A."/>
            <person name="Rossi A."/>
            <person name="Sena J.A."/>
            <person name="Silva C."/>
            <person name="de Souza R.F."/>
            <person name="Spinola L.A."/>
            <person name="Takita M.A."/>
            <person name="Tamura R.E."/>
            <person name="Teixeira E.C."/>
            <person name="Tezza R.I."/>
            <person name="Trindade dos Santos M."/>
            <person name="Truffi D."/>
            <person name="Tsai S.M."/>
            <person name="White F.F."/>
            <person name="Setubal J.C."/>
            <person name="Kitajima J.P."/>
        </authorList>
    </citation>
    <scope>NUCLEOTIDE SEQUENCE [LARGE SCALE GENOMIC DNA]</scope>
    <source>
        <strain evidence="1 2">306</strain>
    </source>
</reference>
<gene>
    <name evidence="1" type="ordered locus">XAC3716</name>
</gene>
<evidence type="ECO:0000313" key="2">
    <source>
        <dbReference type="Proteomes" id="UP000000576"/>
    </source>
</evidence>
<accession>A0AAI7ZI67</accession>
<proteinExistence type="predicted"/>
<dbReference type="Proteomes" id="UP000000576">
    <property type="component" value="Chromosome"/>
</dbReference>
<organism evidence="1 2">
    <name type="scientific">Xanthomonas axonopodis pv. citri (strain 306)</name>
    <dbReference type="NCBI Taxonomy" id="190486"/>
    <lineage>
        <taxon>Bacteria</taxon>
        <taxon>Pseudomonadati</taxon>
        <taxon>Pseudomonadota</taxon>
        <taxon>Gammaproteobacteria</taxon>
        <taxon>Lysobacterales</taxon>
        <taxon>Lysobacteraceae</taxon>
        <taxon>Xanthomonas</taxon>
    </lineage>
</organism>